<proteinExistence type="predicted"/>
<dbReference type="EMBL" id="JAVDYE010000001">
    <property type="protein sequence ID" value="MDR7382987.1"/>
    <property type="molecule type" value="Genomic_DNA"/>
</dbReference>
<feature type="transmembrane region" description="Helical" evidence="1">
    <location>
        <begin position="98"/>
        <end position="122"/>
    </location>
</feature>
<sequence>MGDANANGHDTTDTLRAVLLALELVAAAGIAVWALVNIWALAYPPEPGTACALVYPPPPGCSPQARFTPAFLSAIVISLSYSAVTALVLTVGRRNAFVAVWALGGLLLVTVLAVQLVTWGGVPG</sequence>
<evidence type="ECO:0000313" key="3">
    <source>
        <dbReference type="Proteomes" id="UP001183585"/>
    </source>
</evidence>
<evidence type="ECO:0000313" key="2">
    <source>
        <dbReference type="EMBL" id="MDR7382987.1"/>
    </source>
</evidence>
<comment type="caution">
    <text evidence="2">The sequence shown here is derived from an EMBL/GenBank/DDBJ whole genome shotgun (WGS) entry which is preliminary data.</text>
</comment>
<protein>
    <recommendedName>
        <fullName evidence="4">Vitamin K epoxide reductase family protein</fullName>
    </recommendedName>
</protein>
<keyword evidence="1" id="KW-0812">Transmembrane</keyword>
<dbReference type="Proteomes" id="UP001183585">
    <property type="component" value="Unassembled WGS sequence"/>
</dbReference>
<accession>A0ABU2CNR9</accession>
<feature type="transmembrane region" description="Helical" evidence="1">
    <location>
        <begin position="70"/>
        <end position="91"/>
    </location>
</feature>
<evidence type="ECO:0008006" key="4">
    <source>
        <dbReference type="Google" id="ProtNLM"/>
    </source>
</evidence>
<name>A0ABU2CNR9_9MICO</name>
<gene>
    <name evidence="2" type="ORF">J2S48_002502</name>
</gene>
<feature type="transmembrane region" description="Helical" evidence="1">
    <location>
        <begin position="17"/>
        <end position="40"/>
    </location>
</feature>
<reference evidence="2 3" key="1">
    <citation type="submission" date="2023-07" db="EMBL/GenBank/DDBJ databases">
        <title>Sequencing the genomes of 1000 actinobacteria strains.</title>
        <authorList>
            <person name="Klenk H.-P."/>
        </authorList>
    </citation>
    <scope>NUCLEOTIDE SEQUENCE [LARGE SCALE GENOMIC DNA]</scope>
    <source>
        <strain evidence="2 3">DSM 45554</strain>
    </source>
</reference>
<keyword evidence="1" id="KW-1133">Transmembrane helix</keyword>
<keyword evidence="3" id="KW-1185">Reference proteome</keyword>
<evidence type="ECO:0000256" key="1">
    <source>
        <dbReference type="SAM" id="Phobius"/>
    </source>
</evidence>
<dbReference type="RefSeq" id="WP_274991773.1">
    <property type="nucleotide sequence ID" value="NZ_JAJQQP010000001.1"/>
</dbReference>
<organism evidence="2 3">
    <name type="scientific">Promicromonospora iranensis</name>
    <dbReference type="NCBI Taxonomy" id="1105144"/>
    <lineage>
        <taxon>Bacteria</taxon>
        <taxon>Bacillati</taxon>
        <taxon>Actinomycetota</taxon>
        <taxon>Actinomycetes</taxon>
        <taxon>Micrococcales</taxon>
        <taxon>Promicromonosporaceae</taxon>
        <taxon>Promicromonospora</taxon>
    </lineage>
</organism>
<keyword evidence="1" id="KW-0472">Membrane</keyword>